<gene>
    <name evidence="2" type="ORF">ACFQZJ_13540</name>
</gene>
<reference evidence="3" key="1">
    <citation type="journal article" date="2019" name="Int. J. Syst. Evol. Microbiol.">
        <title>The Global Catalogue of Microorganisms (GCM) 10K type strain sequencing project: providing services to taxonomists for standard genome sequencing and annotation.</title>
        <authorList>
            <consortium name="The Broad Institute Genomics Platform"/>
            <consortium name="The Broad Institute Genome Sequencing Center for Infectious Disease"/>
            <person name="Wu L."/>
            <person name="Ma J."/>
        </authorList>
    </citation>
    <scope>NUCLEOTIDE SEQUENCE [LARGE SCALE GENOMIC DNA]</scope>
    <source>
        <strain evidence="3">CCUG 61948</strain>
    </source>
</reference>
<accession>A0ABW3B603</accession>
<dbReference type="Proteomes" id="UP001597012">
    <property type="component" value="Unassembled WGS sequence"/>
</dbReference>
<dbReference type="InterPro" id="IPR001387">
    <property type="entry name" value="Cro/C1-type_HTH"/>
</dbReference>
<keyword evidence="3" id="KW-1185">Reference proteome</keyword>
<dbReference type="CDD" id="cd00093">
    <property type="entry name" value="HTH_XRE"/>
    <property type="match status" value="1"/>
</dbReference>
<dbReference type="PROSITE" id="PS50943">
    <property type="entry name" value="HTH_CROC1"/>
    <property type="match status" value="1"/>
</dbReference>
<evidence type="ECO:0000259" key="1">
    <source>
        <dbReference type="PROSITE" id="PS50943"/>
    </source>
</evidence>
<dbReference type="Pfam" id="PF01381">
    <property type="entry name" value="HTH_3"/>
    <property type="match status" value="1"/>
</dbReference>
<dbReference type="EMBL" id="JBHTHY010000011">
    <property type="protein sequence ID" value="MFD0798490.1"/>
    <property type="molecule type" value="Genomic_DNA"/>
</dbReference>
<dbReference type="InterPro" id="IPR010982">
    <property type="entry name" value="Lambda_DNA-bd_dom_sf"/>
</dbReference>
<protein>
    <submittedName>
        <fullName evidence="2">Helix-turn-helix domain-containing protein</fullName>
    </submittedName>
</protein>
<name>A0ABW3B603_9FLAO</name>
<dbReference type="SUPFAM" id="SSF47413">
    <property type="entry name" value="lambda repressor-like DNA-binding domains"/>
    <property type="match status" value="1"/>
</dbReference>
<dbReference type="RefSeq" id="WP_379935256.1">
    <property type="nucleotide sequence ID" value="NZ_JBHTHY010000011.1"/>
</dbReference>
<proteinExistence type="predicted"/>
<sequence length="96" mass="11431">MEQLSQLLKSKRESKGLLLREVASEIEVDTALVSKIENSDRRPTKEQLKKLSKTLEIDFNKLLIMWYVEKIYEEIKDEKNLKEIVKELNKVIRKEK</sequence>
<organism evidence="2 3">
    <name type="scientific">Maribacter chungangensis</name>
    <dbReference type="NCBI Taxonomy" id="1069117"/>
    <lineage>
        <taxon>Bacteria</taxon>
        <taxon>Pseudomonadati</taxon>
        <taxon>Bacteroidota</taxon>
        <taxon>Flavobacteriia</taxon>
        <taxon>Flavobacteriales</taxon>
        <taxon>Flavobacteriaceae</taxon>
        <taxon>Maribacter</taxon>
    </lineage>
</organism>
<dbReference type="SMART" id="SM00530">
    <property type="entry name" value="HTH_XRE"/>
    <property type="match status" value="1"/>
</dbReference>
<comment type="caution">
    <text evidence="2">The sequence shown here is derived from an EMBL/GenBank/DDBJ whole genome shotgun (WGS) entry which is preliminary data.</text>
</comment>
<evidence type="ECO:0000313" key="3">
    <source>
        <dbReference type="Proteomes" id="UP001597012"/>
    </source>
</evidence>
<feature type="domain" description="HTH cro/C1-type" evidence="1">
    <location>
        <begin position="8"/>
        <end position="62"/>
    </location>
</feature>
<dbReference type="Gene3D" id="1.10.260.40">
    <property type="entry name" value="lambda repressor-like DNA-binding domains"/>
    <property type="match status" value="1"/>
</dbReference>
<evidence type="ECO:0000313" key="2">
    <source>
        <dbReference type="EMBL" id="MFD0798490.1"/>
    </source>
</evidence>